<dbReference type="Pfam" id="PF07883">
    <property type="entry name" value="Cupin_2"/>
    <property type="match status" value="1"/>
</dbReference>
<dbReference type="InterPro" id="IPR014710">
    <property type="entry name" value="RmlC-like_jellyroll"/>
</dbReference>
<accession>A0A5S9R272</accession>
<sequence>MQKAKTGRLVVTADRAASAFVGQAGQSPAYWYRGGLWNILMSADQTLGEFTLLEQIVPAGLGPPAHVHERQAEGFYVLSGELELKVGPDEDIVRAGSGSAVWVPKSTRHSFRVVSDEDARLLNFYAPGGFDDHLPFYGAEATAQTLPPADAAAPVLDRERMATSQEMREAYLQRLADIAEGTWDLSVADPTAH</sequence>
<evidence type="ECO:0000313" key="2">
    <source>
        <dbReference type="EMBL" id="CAA0127923.1"/>
    </source>
</evidence>
<dbReference type="PANTHER" id="PTHR36440">
    <property type="entry name" value="PUTATIVE (AFU_ORTHOLOGUE AFUA_8G07350)-RELATED"/>
    <property type="match status" value="1"/>
</dbReference>
<dbReference type="PANTHER" id="PTHR36440:SF1">
    <property type="entry name" value="PUTATIVE (AFU_ORTHOLOGUE AFUA_8G07350)-RELATED"/>
    <property type="match status" value="1"/>
</dbReference>
<protein>
    <recommendedName>
        <fullName evidence="1">Cupin type-2 domain-containing protein</fullName>
    </recommendedName>
</protein>
<dbReference type="InterPro" id="IPR053146">
    <property type="entry name" value="QDO-like"/>
</dbReference>
<keyword evidence="3" id="KW-1185">Reference proteome</keyword>
<evidence type="ECO:0000313" key="3">
    <source>
        <dbReference type="Proteomes" id="UP000430146"/>
    </source>
</evidence>
<dbReference type="AlphaFoldDB" id="A0A5S9R272"/>
<dbReference type="Gene3D" id="2.60.120.10">
    <property type="entry name" value="Jelly Rolls"/>
    <property type="match status" value="1"/>
</dbReference>
<dbReference type="InterPro" id="IPR013096">
    <property type="entry name" value="Cupin_2"/>
</dbReference>
<feature type="domain" description="Cupin type-2" evidence="1">
    <location>
        <begin position="55"/>
        <end position="124"/>
    </location>
</feature>
<dbReference type="InterPro" id="IPR011051">
    <property type="entry name" value="RmlC_Cupin_sf"/>
</dbReference>
<name>A0A5S9R272_MYCVN</name>
<organism evidence="2 3">
    <name type="scientific">Mycolicibacterium vanbaalenii</name>
    <name type="common">Mycobacterium vanbaalenii</name>
    <dbReference type="NCBI Taxonomy" id="110539"/>
    <lineage>
        <taxon>Bacteria</taxon>
        <taxon>Bacillati</taxon>
        <taxon>Actinomycetota</taxon>
        <taxon>Actinomycetes</taxon>
        <taxon>Mycobacteriales</taxon>
        <taxon>Mycobacteriaceae</taxon>
        <taxon>Mycolicibacterium</taxon>
    </lineage>
</organism>
<reference evidence="2 3" key="1">
    <citation type="submission" date="2019-11" db="EMBL/GenBank/DDBJ databases">
        <authorList>
            <person name="Holert J."/>
        </authorList>
    </citation>
    <scope>NUCLEOTIDE SEQUENCE [LARGE SCALE GENOMIC DNA]</scope>
    <source>
        <strain evidence="2">BC8_1</strain>
    </source>
</reference>
<gene>
    <name evidence="2" type="ORF">AELLOGFF_05379</name>
</gene>
<evidence type="ECO:0000259" key="1">
    <source>
        <dbReference type="Pfam" id="PF07883"/>
    </source>
</evidence>
<dbReference type="EMBL" id="CACSIP010000032">
    <property type="protein sequence ID" value="CAA0127923.1"/>
    <property type="molecule type" value="Genomic_DNA"/>
</dbReference>
<proteinExistence type="predicted"/>
<dbReference type="SUPFAM" id="SSF51182">
    <property type="entry name" value="RmlC-like cupins"/>
    <property type="match status" value="1"/>
</dbReference>
<dbReference type="Proteomes" id="UP000430146">
    <property type="component" value="Unassembled WGS sequence"/>
</dbReference>